<dbReference type="Pfam" id="PF04041">
    <property type="entry name" value="Glyco_hydro_130"/>
    <property type="match status" value="1"/>
</dbReference>
<gene>
    <name evidence="4" type="ORF">INF28_10440</name>
</gene>
<dbReference type="Gene3D" id="2.115.10.20">
    <property type="entry name" value="Glycosyl hydrolase domain, family 43"/>
    <property type="match status" value="1"/>
</dbReference>
<keyword evidence="1" id="KW-0328">Glycosyltransferase</keyword>
<reference evidence="4" key="1">
    <citation type="submission" date="2020-10" db="EMBL/GenBank/DDBJ databases">
        <title>ChiBAC.</title>
        <authorList>
            <person name="Zenner C."/>
            <person name="Hitch T.C.A."/>
            <person name="Clavel T."/>
        </authorList>
    </citation>
    <scope>NUCLEOTIDE SEQUENCE</scope>
    <source>
        <strain evidence="4">DSM 107454</strain>
    </source>
</reference>
<dbReference type="CDD" id="cd08993">
    <property type="entry name" value="GH130"/>
    <property type="match status" value="1"/>
</dbReference>
<keyword evidence="4" id="KW-0378">Hydrolase</keyword>
<dbReference type="EMBL" id="JADCKB010000025">
    <property type="protein sequence ID" value="MBE5040877.1"/>
    <property type="molecule type" value="Genomic_DNA"/>
</dbReference>
<dbReference type="InterPro" id="IPR023296">
    <property type="entry name" value="Glyco_hydro_beta-prop_sf"/>
</dbReference>
<dbReference type="AlphaFoldDB" id="A0A9D5M7B7"/>
<protein>
    <submittedName>
        <fullName evidence="4">Glycoside hydrolase family 130 protein</fullName>
    </submittedName>
</protein>
<dbReference type="InterPro" id="IPR007184">
    <property type="entry name" value="Mannoside_phosphorylase"/>
</dbReference>
<dbReference type="GO" id="GO:0016757">
    <property type="term" value="F:glycosyltransferase activity"/>
    <property type="evidence" value="ECO:0007669"/>
    <property type="project" value="UniProtKB-KW"/>
</dbReference>
<name>A0A9D5M7B7_9FIRM</name>
<keyword evidence="2" id="KW-0808">Transferase</keyword>
<dbReference type="PANTHER" id="PTHR34106">
    <property type="entry name" value="GLYCOSIDASE"/>
    <property type="match status" value="1"/>
</dbReference>
<dbReference type="PANTHER" id="PTHR34106:SF1">
    <property type="entry name" value="1,4-BETA-MANNOSYL-N-ACETYLGLUCOSAMINE PHOSPHORYLASE"/>
    <property type="match status" value="1"/>
</dbReference>
<organism evidence="4 5">
    <name type="scientific">Ructibacterium gallinarum</name>
    <dbReference type="NCBI Taxonomy" id="2779355"/>
    <lineage>
        <taxon>Bacteria</taxon>
        <taxon>Bacillati</taxon>
        <taxon>Bacillota</taxon>
        <taxon>Clostridia</taxon>
        <taxon>Eubacteriales</taxon>
        <taxon>Oscillospiraceae</taxon>
        <taxon>Ructibacterium</taxon>
    </lineage>
</organism>
<dbReference type="GO" id="GO:0016787">
    <property type="term" value="F:hydrolase activity"/>
    <property type="evidence" value="ECO:0007669"/>
    <property type="project" value="UniProtKB-KW"/>
</dbReference>
<evidence type="ECO:0000256" key="2">
    <source>
        <dbReference type="ARBA" id="ARBA00022679"/>
    </source>
</evidence>
<evidence type="ECO:0000313" key="4">
    <source>
        <dbReference type="EMBL" id="MBE5040877.1"/>
    </source>
</evidence>
<comment type="similarity">
    <text evidence="3">Belongs to the glycosyl hydrolase 130 family.</text>
</comment>
<evidence type="ECO:0000313" key="5">
    <source>
        <dbReference type="Proteomes" id="UP000806542"/>
    </source>
</evidence>
<sequence length="314" mass="35691">MLYEEKGLFRYENNPIIKPSDYPGADAVFNCGQTMYGDTTILLCAIKMKDGSMPFMHVARSNDGVNFKFDPKPFITQSKLPHIHDLDGWPIDPRITYFPEEDTYYIMRPGNSDAGCVAFLGKTKDFETYEDIDVIALPNNRVPCLFPEKINGMYYRLDRPYVLLDDPHNYYQRGYIWISESPNLIHWGRHRILLKPWAPWNGIKIGPTPPIKTDEGWLEIIHGVSSSCSGQRYSLGAILLDLNDPTKIIGKCNDYLITPDREYEYNGIVPNVIFSCGAIADYKDDRLRVYYGAADTSIGLATGSISEIIAMCKK</sequence>
<evidence type="ECO:0000256" key="1">
    <source>
        <dbReference type="ARBA" id="ARBA00022676"/>
    </source>
</evidence>
<evidence type="ECO:0000256" key="3">
    <source>
        <dbReference type="ARBA" id="ARBA00024356"/>
    </source>
</evidence>
<accession>A0A9D5M7B7</accession>
<keyword evidence="5" id="KW-1185">Reference proteome</keyword>
<dbReference type="SUPFAM" id="SSF75005">
    <property type="entry name" value="Arabinanase/levansucrase/invertase"/>
    <property type="match status" value="1"/>
</dbReference>
<proteinExistence type="inferred from homology"/>
<dbReference type="Proteomes" id="UP000806542">
    <property type="component" value="Unassembled WGS sequence"/>
</dbReference>
<comment type="caution">
    <text evidence="4">The sequence shown here is derived from an EMBL/GenBank/DDBJ whole genome shotgun (WGS) entry which is preliminary data.</text>
</comment>
<dbReference type="RefSeq" id="WP_226393418.1">
    <property type="nucleotide sequence ID" value="NZ_JADCKB010000025.1"/>
</dbReference>
<dbReference type="PIRSF" id="PIRSF016202">
    <property type="entry name" value="PH1107"/>
    <property type="match status" value="1"/>
</dbReference>